<gene>
    <name evidence="2" type="ORF">SAMN05216474_0857</name>
</gene>
<dbReference type="EMBL" id="FPAS01000001">
    <property type="protein sequence ID" value="SFT49084.1"/>
    <property type="molecule type" value="Genomic_DNA"/>
</dbReference>
<dbReference type="Proteomes" id="UP000236454">
    <property type="component" value="Unassembled WGS sequence"/>
</dbReference>
<organism evidence="2 3">
    <name type="scientific">Lishizhenia tianjinensis</name>
    <dbReference type="NCBI Taxonomy" id="477690"/>
    <lineage>
        <taxon>Bacteria</taxon>
        <taxon>Pseudomonadati</taxon>
        <taxon>Bacteroidota</taxon>
        <taxon>Flavobacteriia</taxon>
        <taxon>Flavobacteriales</taxon>
        <taxon>Crocinitomicaceae</taxon>
        <taxon>Lishizhenia</taxon>
    </lineage>
</organism>
<evidence type="ECO:0000313" key="2">
    <source>
        <dbReference type="EMBL" id="SFT49084.1"/>
    </source>
</evidence>
<dbReference type="AlphaFoldDB" id="A0A1I6YFU9"/>
<dbReference type="GO" id="GO:0033194">
    <property type="term" value="P:response to hydroperoxide"/>
    <property type="evidence" value="ECO:0007669"/>
    <property type="project" value="TreeGrafter"/>
</dbReference>
<dbReference type="PANTHER" id="PTHR30283:SF4">
    <property type="entry name" value="PEROXIDE STRESS RESISTANCE PROTEIN YAAA"/>
    <property type="match status" value="1"/>
</dbReference>
<evidence type="ECO:0000313" key="3">
    <source>
        <dbReference type="Proteomes" id="UP000236454"/>
    </source>
</evidence>
<dbReference type="GO" id="GO:0005829">
    <property type="term" value="C:cytosol"/>
    <property type="evidence" value="ECO:0007669"/>
    <property type="project" value="TreeGrafter"/>
</dbReference>
<evidence type="ECO:0000256" key="1">
    <source>
        <dbReference type="HAMAP-Rule" id="MF_00652"/>
    </source>
</evidence>
<dbReference type="HAMAP" id="MF_00652">
    <property type="entry name" value="UPF0246"/>
    <property type="match status" value="1"/>
</dbReference>
<name>A0A1I6YFU9_9FLAO</name>
<keyword evidence="3" id="KW-1185">Reference proteome</keyword>
<accession>A0A1I6YFU9</accession>
<dbReference type="NCBIfam" id="NF002542">
    <property type="entry name" value="PRK02101.1-3"/>
    <property type="match status" value="1"/>
</dbReference>
<protein>
    <recommendedName>
        <fullName evidence="1">UPF0246 protein SAMN05216474_0857</fullName>
    </recommendedName>
</protein>
<dbReference type="OrthoDB" id="9777133at2"/>
<comment type="similarity">
    <text evidence="1">Belongs to the UPF0246 family.</text>
</comment>
<dbReference type="Pfam" id="PF03883">
    <property type="entry name" value="H2O2_YaaD"/>
    <property type="match status" value="1"/>
</dbReference>
<proteinExistence type="inferred from homology"/>
<dbReference type="InterPro" id="IPR005583">
    <property type="entry name" value="YaaA"/>
</dbReference>
<dbReference type="PANTHER" id="PTHR30283">
    <property type="entry name" value="PEROXIDE STRESS RESPONSE PROTEIN YAAA"/>
    <property type="match status" value="1"/>
</dbReference>
<sequence>MKILISPAKSLDYDRNVPTPETSIPQFIEEADYLAKKLGKFSAGKFEKMMHISKDLGELNFQRYQAWERPTALNENVKPAATVFTGEVYRGLAIETFTEDELKKAQEDLRILSGLYGMLKPLDLMYPYRLEMGTKWAVTPKKTNLYKFWGDKIADALNDEMQEGEFIVNLASNEYFKVVNKKKIKAEIITPTFKDLKGDTYKTIMMYAKNARGAMAKQIIQEGIKTIDEIKTLNIDGYQYSESMSEGNEFVFIR</sequence>
<reference evidence="2 3" key="1">
    <citation type="submission" date="2016-10" db="EMBL/GenBank/DDBJ databases">
        <authorList>
            <person name="de Groot N.N."/>
        </authorList>
    </citation>
    <scope>NUCLEOTIDE SEQUENCE [LARGE SCALE GENOMIC DNA]</scope>
    <source>
        <strain evidence="2 3">CGMCC 1.7005</strain>
    </source>
</reference>
<dbReference type="RefSeq" id="WP_090246708.1">
    <property type="nucleotide sequence ID" value="NZ_FPAS01000001.1"/>
</dbReference>